<gene>
    <name evidence="2" type="ORF">CUJ89_24105</name>
</gene>
<sequence>MQLTDHFTLEELTASDVARTRHIDNTPSAATVENLRRLAQTLEQARVLLGGKPMQITSGYRCPALNRAVGGVANSAHLGGLAADFVCSKFGAPLDVVRKLAASNLAFDQLIHEGGRWVHIGIAADGVKPRREVLTAHFCGEAASYTVGA</sequence>
<dbReference type="InterPro" id="IPR013230">
    <property type="entry name" value="Peptidase_M15A_C"/>
</dbReference>
<organism evidence="2 3">
    <name type="scientific">Burkholderia pyrrocinia</name>
    <name type="common">Pseudomonas pyrrocinia</name>
    <dbReference type="NCBI Taxonomy" id="60550"/>
    <lineage>
        <taxon>Bacteria</taxon>
        <taxon>Pseudomonadati</taxon>
        <taxon>Pseudomonadota</taxon>
        <taxon>Betaproteobacteria</taxon>
        <taxon>Burkholderiales</taxon>
        <taxon>Burkholderiaceae</taxon>
        <taxon>Burkholderia</taxon>
        <taxon>Burkholderia cepacia complex</taxon>
    </lineage>
</organism>
<dbReference type="SUPFAM" id="SSF55166">
    <property type="entry name" value="Hedgehog/DD-peptidase"/>
    <property type="match status" value="1"/>
</dbReference>
<dbReference type="InterPro" id="IPR009045">
    <property type="entry name" value="Zn_M74/Hedgehog-like"/>
</dbReference>
<dbReference type="EMBL" id="CP024903">
    <property type="protein sequence ID" value="AXF23501.1"/>
    <property type="molecule type" value="Genomic_DNA"/>
</dbReference>
<dbReference type="RefSeq" id="WP_114179909.1">
    <property type="nucleotide sequence ID" value="NZ_CP024903.1"/>
</dbReference>
<protein>
    <submittedName>
        <fullName evidence="2">Peptidase M15</fullName>
    </submittedName>
</protein>
<dbReference type="AlphaFoldDB" id="A0A2Z5N1P4"/>
<proteinExistence type="predicted"/>
<reference evidence="2 3" key="1">
    <citation type="journal article" date="2018" name="ISME J.">
        <title>Involvement of Burkholderiaceae and sulfurous volatiles in disease-suppressive soils.</title>
        <authorList>
            <person name="Carrion V.J."/>
            <person name="Cordovez V."/>
            <person name="Tyc O."/>
            <person name="Etalo D.W."/>
            <person name="de Bruijn I."/>
            <person name="de Jager V.C."/>
            <person name="Medema M.H."/>
            <person name="Eberl L."/>
            <person name="Raaijmakers J.M."/>
        </authorList>
    </citation>
    <scope>NUCLEOTIDE SEQUENCE [LARGE SCALE GENOMIC DNA]</scope>
    <source>
        <strain evidence="3">mHSR5</strain>
    </source>
</reference>
<dbReference type="OrthoDB" id="5242612at2"/>
<evidence type="ECO:0000259" key="1">
    <source>
        <dbReference type="Pfam" id="PF08291"/>
    </source>
</evidence>
<dbReference type="Gene3D" id="3.30.1380.10">
    <property type="match status" value="1"/>
</dbReference>
<feature type="domain" description="Peptidase M15A C-terminal" evidence="1">
    <location>
        <begin position="6"/>
        <end position="120"/>
    </location>
</feature>
<evidence type="ECO:0000313" key="2">
    <source>
        <dbReference type="EMBL" id="AXF23501.1"/>
    </source>
</evidence>
<evidence type="ECO:0000313" key="3">
    <source>
        <dbReference type="Proteomes" id="UP000253104"/>
    </source>
</evidence>
<dbReference type="Proteomes" id="UP000253104">
    <property type="component" value="Chromosome mHSR5_B"/>
</dbReference>
<dbReference type="Pfam" id="PF08291">
    <property type="entry name" value="Peptidase_M15_3"/>
    <property type="match status" value="1"/>
</dbReference>
<name>A0A2Z5N1P4_BURPY</name>
<accession>A0A2Z5N1P4</accession>